<dbReference type="InterPro" id="IPR036259">
    <property type="entry name" value="MFS_trans_sf"/>
</dbReference>
<evidence type="ECO:0000313" key="4">
    <source>
        <dbReference type="EMBL" id="CAK8672422.1"/>
    </source>
</evidence>
<comment type="caution">
    <text evidence="4">The sequence shown here is derived from an EMBL/GenBank/DDBJ whole genome shotgun (WGS) entry which is preliminary data.</text>
</comment>
<keyword evidence="2" id="KW-0472">Membrane</keyword>
<gene>
    <name evidence="4" type="ORF">CVLEPA_LOCUS1377</name>
</gene>
<dbReference type="Pfam" id="PF07690">
    <property type="entry name" value="MFS_1"/>
    <property type="match status" value="1"/>
</dbReference>
<feature type="transmembrane region" description="Helical" evidence="2">
    <location>
        <begin position="93"/>
        <end position="112"/>
    </location>
</feature>
<feature type="transmembrane region" description="Helical" evidence="2">
    <location>
        <begin position="436"/>
        <end position="456"/>
    </location>
</feature>
<keyword evidence="2" id="KW-0812">Transmembrane</keyword>
<feature type="transmembrane region" description="Helical" evidence="2">
    <location>
        <begin position="468"/>
        <end position="490"/>
    </location>
</feature>
<feature type="domain" description="Major facilitator superfamily (MFS) profile" evidence="3">
    <location>
        <begin position="27"/>
        <end position="491"/>
    </location>
</feature>
<name>A0ABP0F2B6_CLALP</name>
<accession>A0ABP0F2B6</accession>
<evidence type="ECO:0000256" key="2">
    <source>
        <dbReference type="SAM" id="Phobius"/>
    </source>
</evidence>
<organism evidence="4 5">
    <name type="scientific">Clavelina lepadiformis</name>
    <name type="common">Light-bulb sea squirt</name>
    <name type="synonym">Ascidia lepadiformis</name>
    <dbReference type="NCBI Taxonomy" id="159417"/>
    <lineage>
        <taxon>Eukaryota</taxon>
        <taxon>Metazoa</taxon>
        <taxon>Chordata</taxon>
        <taxon>Tunicata</taxon>
        <taxon>Ascidiacea</taxon>
        <taxon>Aplousobranchia</taxon>
        <taxon>Clavelinidae</taxon>
        <taxon>Clavelina</taxon>
    </lineage>
</organism>
<keyword evidence="2" id="KW-1133">Transmembrane helix</keyword>
<evidence type="ECO:0000256" key="1">
    <source>
        <dbReference type="ARBA" id="ARBA00004141"/>
    </source>
</evidence>
<dbReference type="Gene3D" id="1.20.1250.20">
    <property type="entry name" value="MFS general substrate transporter like domains"/>
    <property type="match status" value="2"/>
</dbReference>
<feature type="transmembrane region" description="Helical" evidence="2">
    <location>
        <begin position="348"/>
        <end position="370"/>
    </location>
</feature>
<evidence type="ECO:0000259" key="3">
    <source>
        <dbReference type="PROSITE" id="PS50850"/>
    </source>
</evidence>
<feature type="transmembrane region" description="Helical" evidence="2">
    <location>
        <begin position="151"/>
        <end position="170"/>
    </location>
</feature>
<evidence type="ECO:0000313" key="5">
    <source>
        <dbReference type="Proteomes" id="UP001642483"/>
    </source>
</evidence>
<dbReference type="PANTHER" id="PTHR11360">
    <property type="entry name" value="MONOCARBOXYLATE TRANSPORTER"/>
    <property type="match status" value="1"/>
</dbReference>
<dbReference type="Proteomes" id="UP001642483">
    <property type="component" value="Unassembled WGS sequence"/>
</dbReference>
<comment type="subcellular location">
    <subcellularLocation>
        <location evidence="1">Membrane</location>
        <topology evidence="1">Multi-pass membrane protein</topology>
    </subcellularLocation>
</comment>
<dbReference type="EMBL" id="CAWYQH010000001">
    <property type="protein sequence ID" value="CAK8672422.1"/>
    <property type="molecule type" value="Genomic_DNA"/>
</dbReference>
<feature type="transmembrane region" description="Helical" evidence="2">
    <location>
        <begin position="118"/>
        <end position="139"/>
    </location>
</feature>
<dbReference type="InterPro" id="IPR020846">
    <property type="entry name" value="MFS_dom"/>
</dbReference>
<protein>
    <recommendedName>
        <fullName evidence="3">Major facilitator superfamily (MFS) profile domain-containing protein</fullName>
    </recommendedName>
</protein>
<keyword evidence="5" id="KW-1185">Reference proteome</keyword>
<feature type="transmembrane region" description="Helical" evidence="2">
    <location>
        <begin position="315"/>
        <end position="336"/>
    </location>
</feature>
<dbReference type="InterPro" id="IPR050327">
    <property type="entry name" value="Proton-linked_MCT"/>
</dbReference>
<feature type="transmembrane region" description="Helical" evidence="2">
    <location>
        <begin position="401"/>
        <end position="424"/>
    </location>
</feature>
<sequence length="506" mass="55428">MTRILRGSAATKSISPAEAERFKYRWIVLVCSFMVRVFIFGTVMSVGVLYVEWLKDFGTGKGETALIGSIATGSALFMGPVSSVLLERFSCRQVIMMSGISMSLGLVCSSFSNGIPYLCVSFGIVAGCAGGVANLAAIVSLCQYFDRQRPLAVGIGSGGVGCGIFLFGLMQNYFIEMYTWRGSLLLMGGILLHLTICGLFMMHPAQLFDYKALWNWRNRSSELDNSSRYDETSARPIVKSNSDRKVCIECNDVESLALPEIQVDPGDERICADERENNHNNHINPSRRRKSTFQLIKSKIRLTEKTVQLWKDPMFVILFVSDFLSWLVQFVPYVHLPERAAMLGIENGAVLISLMGICSAVGKIVFGAICSFCDISAFKVFLVAQTLFGLCTVLSPFCLNFASLCVFAVCFGFLSGSYSLMMVIPAKVLGEENFSLAYGFMLAGEGLGVYLGPPLVGWISDATASYNTSFFVAGFALLASALVLLGRPLLLACRKRNGRISQPKAW</sequence>
<reference evidence="4 5" key="1">
    <citation type="submission" date="2024-02" db="EMBL/GenBank/DDBJ databases">
        <authorList>
            <person name="Daric V."/>
            <person name="Darras S."/>
        </authorList>
    </citation>
    <scope>NUCLEOTIDE SEQUENCE [LARGE SCALE GENOMIC DNA]</scope>
</reference>
<feature type="transmembrane region" description="Helical" evidence="2">
    <location>
        <begin position="26"/>
        <end position="53"/>
    </location>
</feature>
<dbReference type="PANTHER" id="PTHR11360:SF284">
    <property type="entry name" value="EG:103B4.3 PROTEIN-RELATED"/>
    <property type="match status" value="1"/>
</dbReference>
<feature type="transmembrane region" description="Helical" evidence="2">
    <location>
        <begin position="182"/>
        <end position="202"/>
    </location>
</feature>
<dbReference type="SUPFAM" id="SSF103473">
    <property type="entry name" value="MFS general substrate transporter"/>
    <property type="match status" value="1"/>
</dbReference>
<feature type="transmembrane region" description="Helical" evidence="2">
    <location>
        <begin position="377"/>
        <end position="395"/>
    </location>
</feature>
<feature type="transmembrane region" description="Helical" evidence="2">
    <location>
        <begin position="65"/>
        <end position="86"/>
    </location>
</feature>
<dbReference type="CDD" id="cd17352">
    <property type="entry name" value="MFS_MCT_SLC16"/>
    <property type="match status" value="1"/>
</dbReference>
<dbReference type="PROSITE" id="PS50850">
    <property type="entry name" value="MFS"/>
    <property type="match status" value="1"/>
</dbReference>
<proteinExistence type="predicted"/>
<dbReference type="InterPro" id="IPR011701">
    <property type="entry name" value="MFS"/>
</dbReference>